<protein>
    <submittedName>
        <fullName evidence="2 3">Uncharacterized protein</fullName>
    </submittedName>
</protein>
<dbReference type="VEuPathDB" id="VectorBase:ASIC001031"/>
<reference evidence="2 4" key="1">
    <citation type="journal article" date="2014" name="BMC Genomics">
        <title>Genome sequence of Anopheles sinensis provides insight into genetics basis of mosquito competence for malaria parasites.</title>
        <authorList>
            <person name="Zhou D."/>
            <person name="Zhang D."/>
            <person name="Ding G."/>
            <person name="Shi L."/>
            <person name="Hou Q."/>
            <person name="Ye Y."/>
            <person name="Xu Y."/>
            <person name="Zhou H."/>
            <person name="Xiong C."/>
            <person name="Li S."/>
            <person name="Yu J."/>
            <person name="Hong S."/>
            <person name="Yu X."/>
            <person name="Zou P."/>
            <person name="Chen C."/>
            <person name="Chang X."/>
            <person name="Wang W."/>
            <person name="Lv Y."/>
            <person name="Sun Y."/>
            <person name="Ma L."/>
            <person name="Shen B."/>
            <person name="Zhu C."/>
        </authorList>
    </citation>
    <scope>NUCLEOTIDE SEQUENCE [LARGE SCALE GENOMIC DNA]</scope>
</reference>
<dbReference type="Proteomes" id="UP000030765">
    <property type="component" value="Unassembled WGS sequence"/>
</dbReference>
<dbReference type="AlphaFoldDB" id="A0A084VAY2"/>
<feature type="compositionally biased region" description="Polar residues" evidence="1">
    <location>
        <begin position="159"/>
        <end position="178"/>
    </location>
</feature>
<feature type="compositionally biased region" description="Polar residues" evidence="1">
    <location>
        <begin position="60"/>
        <end position="77"/>
    </location>
</feature>
<proteinExistence type="predicted"/>
<dbReference type="STRING" id="74873.A0A084VAY2"/>
<evidence type="ECO:0000256" key="1">
    <source>
        <dbReference type="SAM" id="MobiDB-lite"/>
    </source>
</evidence>
<evidence type="ECO:0000313" key="2">
    <source>
        <dbReference type="EMBL" id="KFB35126.1"/>
    </source>
</evidence>
<feature type="compositionally biased region" description="Basic and acidic residues" evidence="1">
    <location>
        <begin position="102"/>
        <end position="113"/>
    </location>
</feature>
<dbReference type="EnsemblMetazoa" id="ASIC001031-RA">
    <property type="protein sequence ID" value="ASIC001031-PA"/>
    <property type="gene ID" value="ASIC001031"/>
</dbReference>
<accession>A0A084VAY2</accession>
<keyword evidence="4" id="KW-1185">Reference proteome</keyword>
<feature type="compositionally biased region" description="Basic residues" evidence="1">
    <location>
        <begin position="121"/>
        <end position="134"/>
    </location>
</feature>
<dbReference type="EMBL" id="ATLV01004744">
    <property type="status" value="NOT_ANNOTATED_CDS"/>
    <property type="molecule type" value="Genomic_DNA"/>
</dbReference>
<reference evidence="3" key="2">
    <citation type="submission" date="2020-05" db="UniProtKB">
        <authorList>
            <consortium name="EnsemblMetazoa"/>
        </authorList>
    </citation>
    <scope>IDENTIFICATION</scope>
</reference>
<sequence>MGNQLSNRLGTLFGLEKQGTATPAGAVVEGDGVAGASTKYTLIESRPLHAKGPVKGSAVKPNQSLRETSTGYGTTSLGDAPNGGGRLSRVRSFFLRSSPAKDPPDTVQRDHRPGGSFHSRSGSRRRFRFYTIRRRQQEQQEVDGSQGREGTTRPEGTQEESNQTLLPAGHSSQRTNQWIHRLPAREIEPAPPELMEEKTTQPCVSAMPEADQPPGASQAHDGSEEQKREHLRMANVYG</sequence>
<dbReference type="EMBL" id="KE524237">
    <property type="protein sequence ID" value="KFB35126.1"/>
    <property type="molecule type" value="Genomic_DNA"/>
</dbReference>
<name>A0A084VAY2_ANOSI</name>
<gene>
    <name evidence="2" type="ORF">ZHAS_00001031</name>
</gene>
<organism evidence="2">
    <name type="scientific">Anopheles sinensis</name>
    <name type="common">Mosquito</name>
    <dbReference type="NCBI Taxonomy" id="74873"/>
    <lineage>
        <taxon>Eukaryota</taxon>
        <taxon>Metazoa</taxon>
        <taxon>Ecdysozoa</taxon>
        <taxon>Arthropoda</taxon>
        <taxon>Hexapoda</taxon>
        <taxon>Insecta</taxon>
        <taxon>Pterygota</taxon>
        <taxon>Neoptera</taxon>
        <taxon>Endopterygota</taxon>
        <taxon>Diptera</taxon>
        <taxon>Nematocera</taxon>
        <taxon>Culicoidea</taxon>
        <taxon>Culicidae</taxon>
        <taxon>Anophelinae</taxon>
        <taxon>Anopheles</taxon>
    </lineage>
</organism>
<feature type="region of interest" description="Disordered" evidence="1">
    <location>
        <begin position="51"/>
        <end position="238"/>
    </location>
</feature>
<feature type="compositionally biased region" description="Basic and acidic residues" evidence="1">
    <location>
        <begin position="221"/>
        <end position="232"/>
    </location>
</feature>
<evidence type="ECO:0000313" key="4">
    <source>
        <dbReference type="Proteomes" id="UP000030765"/>
    </source>
</evidence>
<evidence type="ECO:0000313" key="3">
    <source>
        <dbReference type="EnsemblMetazoa" id="ASIC001031-PA"/>
    </source>
</evidence>